<sequence length="81" mass="8800">MIETIGVIIGFIMILFALMAIESKKLLNSIVFLSITSLLSVVEFIIMKAPDVAITQAVIGSGLMTSLFVFTLMTMKKSGEK</sequence>
<dbReference type="OrthoDB" id="7875411at2"/>
<keyword evidence="9" id="KW-1185">Reference proteome</keyword>
<proteinExistence type="predicted"/>
<keyword evidence="5 6" id="KW-0472">Membrane</keyword>
<accession>A0A2K1P6R6</accession>
<evidence type="ECO:0000259" key="7">
    <source>
        <dbReference type="Pfam" id="PF13244"/>
    </source>
</evidence>
<evidence type="ECO:0000313" key="9">
    <source>
        <dbReference type="Proteomes" id="UP000236199"/>
    </source>
</evidence>
<protein>
    <submittedName>
        <fullName evidence="8">Sodium:proton antiporter</fullName>
    </submittedName>
</protein>
<evidence type="ECO:0000256" key="4">
    <source>
        <dbReference type="ARBA" id="ARBA00022989"/>
    </source>
</evidence>
<evidence type="ECO:0000256" key="1">
    <source>
        <dbReference type="ARBA" id="ARBA00004651"/>
    </source>
</evidence>
<dbReference type="Proteomes" id="UP000236199">
    <property type="component" value="Unassembled WGS sequence"/>
</dbReference>
<comment type="caution">
    <text evidence="8">The sequence shown here is derived from an EMBL/GenBank/DDBJ whole genome shotgun (WGS) entry which is preliminary data.</text>
</comment>
<evidence type="ECO:0000256" key="3">
    <source>
        <dbReference type="ARBA" id="ARBA00022692"/>
    </source>
</evidence>
<dbReference type="Pfam" id="PF13244">
    <property type="entry name" value="MbhD"/>
    <property type="match status" value="1"/>
</dbReference>
<dbReference type="InterPro" id="IPR042106">
    <property type="entry name" value="Nuo/plastoQ_OxRdtase_6_NuoJ"/>
</dbReference>
<feature type="transmembrane region" description="Helical" evidence="6">
    <location>
        <begin position="30"/>
        <end position="47"/>
    </location>
</feature>
<dbReference type="RefSeq" id="WP_103077342.1">
    <property type="nucleotide sequence ID" value="NZ_AZRM01000056.1"/>
</dbReference>
<evidence type="ECO:0000256" key="5">
    <source>
        <dbReference type="ARBA" id="ARBA00023136"/>
    </source>
</evidence>
<dbReference type="GO" id="GO:0005886">
    <property type="term" value="C:plasma membrane"/>
    <property type="evidence" value="ECO:0007669"/>
    <property type="project" value="UniProtKB-SubCell"/>
</dbReference>
<dbReference type="AlphaFoldDB" id="A0A2K1P6R6"/>
<gene>
    <name evidence="8" type="ORF">X928_09245</name>
</gene>
<keyword evidence="3 6" id="KW-0812">Transmembrane</keyword>
<keyword evidence="2" id="KW-1003">Cell membrane</keyword>
<evidence type="ECO:0000256" key="6">
    <source>
        <dbReference type="SAM" id="Phobius"/>
    </source>
</evidence>
<feature type="transmembrane region" description="Helical" evidence="6">
    <location>
        <begin position="6"/>
        <end position="23"/>
    </location>
</feature>
<feature type="transmembrane region" description="Helical" evidence="6">
    <location>
        <begin position="53"/>
        <end position="75"/>
    </location>
</feature>
<evidence type="ECO:0000313" key="8">
    <source>
        <dbReference type="EMBL" id="PNR98469.1"/>
    </source>
</evidence>
<dbReference type="Gene3D" id="1.20.120.1200">
    <property type="entry name" value="NADH-ubiquinone/plastoquinone oxidoreductase chain 6, subunit NuoJ"/>
    <property type="match status" value="1"/>
</dbReference>
<comment type="subcellular location">
    <subcellularLocation>
        <location evidence="1">Cell membrane</location>
        <topology evidence="1">Multi-pass membrane protein</topology>
    </subcellularLocation>
</comment>
<evidence type="ECO:0000256" key="2">
    <source>
        <dbReference type="ARBA" id="ARBA00022475"/>
    </source>
</evidence>
<reference evidence="8 9" key="1">
    <citation type="submission" date="2013-12" db="EMBL/GenBank/DDBJ databases">
        <title>Comparative genomics of Petrotoga isolates.</title>
        <authorList>
            <person name="Nesbo C.L."/>
            <person name="Charchuk R."/>
            <person name="Chow K."/>
        </authorList>
    </citation>
    <scope>NUCLEOTIDE SEQUENCE [LARGE SCALE GENOMIC DNA]</scope>
    <source>
        <strain evidence="8 9">DSM 10691</strain>
    </source>
</reference>
<feature type="domain" description="MrpA C-terminal/MbhD" evidence="7">
    <location>
        <begin position="12"/>
        <end position="76"/>
    </location>
</feature>
<name>A0A2K1P6R6_9BACT</name>
<keyword evidence="4 6" id="KW-1133">Transmembrane helix</keyword>
<dbReference type="EMBL" id="AZRM01000056">
    <property type="protein sequence ID" value="PNR98469.1"/>
    <property type="molecule type" value="Genomic_DNA"/>
</dbReference>
<dbReference type="InterPro" id="IPR025383">
    <property type="entry name" value="MrpA_C/MbhD"/>
</dbReference>
<organism evidence="8 9">
    <name type="scientific">Petrotoga miotherma DSM 10691</name>
    <dbReference type="NCBI Taxonomy" id="1434326"/>
    <lineage>
        <taxon>Bacteria</taxon>
        <taxon>Thermotogati</taxon>
        <taxon>Thermotogota</taxon>
        <taxon>Thermotogae</taxon>
        <taxon>Petrotogales</taxon>
        <taxon>Petrotogaceae</taxon>
        <taxon>Petrotoga</taxon>
    </lineage>
</organism>